<comment type="similarity">
    <text evidence="3 8">Belongs to the TRAPP small subunits family. BET3 subfamily.</text>
</comment>
<evidence type="ECO:0000256" key="7">
    <source>
        <dbReference type="ARBA" id="ARBA00023034"/>
    </source>
</evidence>
<dbReference type="SUPFAM" id="SSF111126">
    <property type="entry name" value="Ligand-binding domain in the NO signalling and Golgi transport"/>
    <property type="match status" value="1"/>
</dbReference>
<keyword evidence="7 8" id="KW-0333">Golgi apparatus</keyword>
<dbReference type="Gene3D" id="3.30.1380.20">
    <property type="entry name" value="Trafficking protein particle complex subunit 3"/>
    <property type="match status" value="1"/>
</dbReference>
<dbReference type="AlphaFoldDB" id="A0A7S2ARB2"/>
<dbReference type="InterPro" id="IPR024096">
    <property type="entry name" value="NO_sig/Golgi_transp_ligand-bd"/>
</dbReference>
<dbReference type="GO" id="GO:0016236">
    <property type="term" value="P:macroautophagy"/>
    <property type="evidence" value="ECO:0007669"/>
    <property type="project" value="UniProtKB-ARBA"/>
</dbReference>
<evidence type="ECO:0000256" key="6">
    <source>
        <dbReference type="ARBA" id="ARBA00022892"/>
    </source>
</evidence>
<dbReference type="PANTHER" id="PTHR13048">
    <property type="entry name" value="TRAFFICKING PROTEIN PARTICLE COMPLEX SUBUNIT 3"/>
    <property type="match status" value="1"/>
</dbReference>
<evidence type="ECO:0000313" key="9">
    <source>
        <dbReference type="EMBL" id="CAD9375336.1"/>
    </source>
</evidence>
<dbReference type="EMBL" id="HBGQ01012386">
    <property type="protein sequence ID" value="CAD9375336.1"/>
    <property type="molecule type" value="Transcribed_RNA"/>
</dbReference>
<dbReference type="GO" id="GO:0005794">
    <property type="term" value="C:Golgi apparatus"/>
    <property type="evidence" value="ECO:0007669"/>
    <property type="project" value="UniProtKB-SubCell"/>
</dbReference>
<evidence type="ECO:0000256" key="8">
    <source>
        <dbReference type="PIRNR" id="PIRNR018293"/>
    </source>
</evidence>
<comment type="subunit">
    <text evidence="8">Homodimer.</text>
</comment>
<dbReference type="PIRSF" id="PIRSF018293">
    <property type="entry name" value="TRAPP_I_complex_Bet3"/>
    <property type="match status" value="1"/>
</dbReference>
<dbReference type="Pfam" id="PF04051">
    <property type="entry name" value="TRAPP"/>
    <property type="match status" value="1"/>
</dbReference>
<comment type="subcellular location">
    <subcellularLocation>
        <location evidence="2">Endoplasmic reticulum</location>
    </subcellularLocation>
    <subcellularLocation>
        <location evidence="1 8">Golgi apparatus</location>
        <location evidence="1 8">cis-Golgi network</location>
    </subcellularLocation>
</comment>
<comment type="function">
    <text evidence="8">May play a role in vesicular transport from endoplasmic reticulum to Golgi.</text>
</comment>
<dbReference type="GO" id="GO:0030008">
    <property type="term" value="C:TRAPP complex"/>
    <property type="evidence" value="ECO:0007669"/>
    <property type="project" value="InterPro"/>
</dbReference>
<evidence type="ECO:0000256" key="5">
    <source>
        <dbReference type="ARBA" id="ARBA00022824"/>
    </source>
</evidence>
<sequence length="189" mass="21372">MARAGMDKYSKLGDLAFTRMEKVNSDILALTYGSLVAQLLRDIEDVDAVNTQLEKMGYNIGLRIVDEFLAKSGVSACQDFRETCEVIAKVGLRMFLGVGGEIVMWNRELTECSLHIPENPLAEYVELPNHLTNRLWFSNLLCGVVRGSLEQLQLRVECRFQKDVLNGDEHTLIRIELKEIMREDYGGGD</sequence>
<dbReference type="CDD" id="cd14942">
    <property type="entry name" value="TRAPPC3_bet3"/>
    <property type="match status" value="1"/>
</dbReference>
<protein>
    <recommendedName>
        <fullName evidence="8">Trafficking protein particle complex subunit</fullName>
    </recommendedName>
</protein>
<keyword evidence="4 8" id="KW-0813">Transport</keyword>
<dbReference type="GO" id="GO:0005783">
    <property type="term" value="C:endoplasmic reticulum"/>
    <property type="evidence" value="ECO:0007669"/>
    <property type="project" value="UniProtKB-SubCell"/>
</dbReference>
<evidence type="ECO:0000256" key="4">
    <source>
        <dbReference type="ARBA" id="ARBA00022448"/>
    </source>
</evidence>
<dbReference type="FunFam" id="3.30.1380.20:FF:000001">
    <property type="entry name" value="Trafficking protein particle complex subunit BET3"/>
    <property type="match status" value="1"/>
</dbReference>
<dbReference type="GO" id="GO:0048193">
    <property type="term" value="P:Golgi vesicle transport"/>
    <property type="evidence" value="ECO:0007669"/>
    <property type="project" value="InterPro"/>
</dbReference>
<organism evidence="9">
    <name type="scientific">Alexandrium andersonii</name>
    <dbReference type="NCBI Taxonomy" id="327968"/>
    <lineage>
        <taxon>Eukaryota</taxon>
        <taxon>Sar</taxon>
        <taxon>Alveolata</taxon>
        <taxon>Dinophyceae</taxon>
        <taxon>Gonyaulacales</taxon>
        <taxon>Pyrocystaceae</taxon>
        <taxon>Alexandrium</taxon>
    </lineage>
</organism>
<gene>
    <name evidence="9" type="ORF">AAND1436_LOCUS6063</name>
</gene>
<accession>A0A7S2ARB2</accession>
<name>A0A7S2ARB2_9DINO</name>
<evidence type="ECO:0000256" key="2">
    <source>
        <dbReference type="ARBA" id="ARBA00004240"/>
    </source>
</evidence>
<proteinExistence type="inferred from homology"/>
<evidence type="ECO:0000256" key="1">
    <source>
        <dbReference type="ARBA" id="ARBA00004222"/>
    </source>
</evidence>
<evidence type="ECO:0000256" key="3">
    <source>
        <dbReference type="ARBA" id="ARBA00006218"/>
    </source>
</evidence>
<keyword evidence="5" id="KW-0256">Endoplasmic reticulum</keyword>
<keyword evidence="6 8" id="KW-0931">ER-Golgi transport</keyword>
<reference evidence="9" key="1">
    <citation type="submission" date="2021-01" db="EMBL/GenBank/DDBJ databases">
        <authorList>
            <person name="Corre E."/>
            <person name="Pelletier E."/>
            <person name="Niang G."/>
            <person name="Scheremetjew M."/>
            <person name="Finn R."/>
            <person name="Kale V."/>
            <person name="Holt S."/>
            <person name="Cochrane G."/>
            <person name="Meng A."/>
            <person name="Brown T."/>
            <person name="Cohen L."/>
        </authorList>
    </citation>
    <scope>NUCLEOTIDE SEQUENCE</scope>
    <source>
        <strain evidence="9">CCMP2222</strain>
    </source>
</reference>
<dbReference type="InterPro" id="IPR007194">
    <property type="entry name" value="TRAPP_component"/>
</dbReference>
<dbReference type="InterPro" id="IPR016721">
    <property type="entry name" value="Bet3"/>
</dbReference>